<dbReference type="PATRIC" id="fig|761659.10.peg.2522"/>
<evidence type="ECO:0000256" key="3">
    <source>
        <dbReference type="ARBA" id="ARBA00022692"/>
    </source>
</evidence>
<dbReference type="EMBL" id="FP565814">
    <property type="protein sequence ID" value="CBH25238.1"/>
    <property type="molecule type" value="Genomic_DNA"/>
</dbReference>
<dbReference type="GO" id="GO:0004129">
    <property type="term" value="F:cytochrome-c oxidase activity"/>
    <property type="evidence" value="ECO:0007669"/>
    <property type="project" value="InterPro"/>
</dbReference>
<evidence type="ECO:0000256" key="5">
    <source>
        <dbReference type="ARBA" id="ARBA00023136"/>
    </source>
</evidence>
<comment type="similarity">
    <text evidence="2 6">Belongs to the cytochrome c oxidase subunit 3 family.</text>
</comment>
<dbReference type="KEGG" id="srm:SRM_02317"/>
<dbReference type="PANTHER" id="PTHR11403:SF6">
    <property type="entry name" value="NITRIC OXIDE REDUCTASE SUBUNIT E"/>
    <property type="match status" value="1"/>
</dbReference>
<name>D5HB33_SALRM</name>
<dbReference type="Gene3D" id="1.20.120.80">
    <property type="entry name" value="Cytochrome c oxidase, subunit III, four-helix bundle"/>
    <property type="match status" value="1"/>
</dbReference>
<evidence type="ECO:0000256" key="8">
    <source>
        <dbReference type="SAM" id="Phobius"/>
    </source>
</evidence>
<evidence type="ECO:0000256" key="1">
    <source>
        <dbReference type="ARBA" id="ARBA00004141"/>
    </source>
</evidence>
<dbReference type="PANTHER" id="PTHR11403">
    <property type="entry name" value="CYTOCHROME C OXIDASE SUBUNIT III"/>
    <property type="match status" value="1"/>
</dbReference>
<proteinExistence type="inferred from homology"/>
<keyword evidence="5 8" id="KW-0472">Membrane</keyword>
<feature type="compositionally biased region" description="Low complexity" evidence="7">
    <location>
        <begin position="8"/>
        <end position="17"/>
    </location>
</feature>
<comment type="subcellular location">
    <subcellularLocation>
        <location evidence="6">Cell membrane</location>
        <topology evidence="6">Multi-pass membrane protein</topology>
    </subcellularLocation>
    <subcellularLocation>
        <location evidence="1">Membrane</location>
        <topology evidence="1">Multi-pass membrane protein</topology>
    </subcellularLocation>
</comment>
<dbReference type="Proteomes" id="UP000000933">
    <property type="component" value="Chromosome"/>
</dbReference>
<dbReference type="InterPro" id="IPR035973">
    <property type="entry name" value="Cyt_c_oxidase_su3-like_sf"/>
</dbReference>
<feature type="transmembrane region" description="Helical" evidence="8">
    <location>
        <begin position="174"/>
        <end position="200"/>
    </location>
</feature>
<evidence type="ECO:0000259" key="9">
    <source>
        <dbReference type="PROSITE" id="PS50253"/>
    </source>
</evidence>
<dbReference type="CDD" id="cd02862">
    <property type="entry name" value="NorE_like"/>
    <property type="match status" value="1"/>
</dbReference>
<dbReference type="EC" id="1.9.3.1" evidence="10"/>
<feature type="region of interest" description="Disordered" evidence="7">
    <location>
        <begin position="1"/>
        <end position="27"/>
    </location>
</feature>
<evidence type="ECO:0000313" key="11">
    <source>
        <dbReference type="Proteomes" id="UP000000933"/>
    </source>
</evidence>
<dbReference type="HOGENOM" id="CLU_044071_1_0_10"/>
<dbReference type="GO" id="GO:0019646">
    <property type="term" value="P:aerobic electron transport chain"/>
    <property type="evidence" value="ECO:0007669"/>
    <property type="project" value="InterPro"/>
</dbReference>
<dbReference type="PROSITE" id="PS50253">
    <property type="entry name" value="COX3"/>
    <property type="match status" value="1"/>
</dbReference>
<evidence type="ECO:0000256" key="2">
    <source>
        <dbReference type="ARBA" id="ARBA00010581"/>
    </source>
</evidence>
<dbReference type="InterPro" id="IPR024791">
    <property type="entry name" value="Cyt_c/ubiquinol_Oxase_su3"/>
</dbReference>
<gene>
    <name evidence="10" type="primary">ctaE</name>
    <name evidence="10" type="ordered locus">SRM_02317</name>
</gene>
<sequence length="239" mass="26795">MRSPDPMATETAPAPTETEAEHDDHHPEHLEHHFVSSEQQFDSAKLGMWVFLITEVLLFSGMFVAYAVFRQWNPEVFAAASGTLNQTMGALNTVVLLTSSLTVALSIHAIKQDKVKQCIYYLLGTLGLAGGFMVVKYFEYMAKFEHGVYPGGAFDPHGAHYEHLAEMAMAPQFFSIYFVMTGIHGVHVVIGMIVIGALAIMAWRGSFSSEWYTPVELTGLYWHLVDIVWIFLFPLLYLI</sequence>
<dbReference type="InterPro" id="IPR013833">
    <property type="entry name" value="Cyt_c_oxidase_su3_a-hlx"/>
</dbReference>
<evidence type="ECO:0000256" key="4">
    <source>
        <dbReference type="ARBA" id="ARBA00022989"/>
    </source>
</evidence>
<keyword evidence="10" id="KW-0560">Oxidoreductase</keyword>
<protein>
    <submittedName>
        <fullName evidence="10">Cytochrome c oxidase subunit 3</fullName>
        <ecNumber evidence="10">1.9.3.1</ecNumber>
    </submittedName>
</protein>
<dbReference type="Pfam" id="PF00510">
    <property type="entry name" value="COX3"/>
    <property type="match status" value="2"/>
</dbReference>
<keyword evidence="3 6" id="KW-0812">Transmembrane</keyword>
<keyword evidence="4 8" id="KW-1133">Transmembrane helix</keyword>
<feature type="domain" description="Heme-copper oxidase subunit III family profile" evidence="9">
    <location>
        <begin position="45"/>
        <end position="239"/>
    </location>
</feature>
<reference evidence="11" key="2">
    <citation type="submission" date="2010-04" db="EMBL/GenBank/DDBJ databases">
        <title>Genome sequence of Salinibacter ruber M8.</title>
        <authorList>
            <consortium name="Genoscope"/>
        </authorList>
    </citation>
    <scope>NUCLEOTIDE SEQUENCE [LARGE SCALE GENOMIC DNA]</scope>
    <source>
        <strain evidence="11">M8</strain>
    </source>
</reference>
<feature type="transmembrane region" description="Helical" evidence="8">
    <location>
        <begin position="220"/>
        <end position="238"/>
    </location>
</feature>
<organism evidence="10 11">
    <name type="scientific">Salinibacter ruber (strain M8)</name>
    <dbReference type="NCBI Taxonomy" id="761659"/>
    <lineage>
        <taxon>Bacteria</taxon>
        <taxon>Pseudomonadati</taxon>
        <taxon>Rhodothermota</taxon>
        <taxon>Rhodothermia</taxon>
        <taxon>Rhodothermales</taxon>
        <taxon>Salinibacteraceae</taxon>
        <taxon>Salinibacter</taxon>
    </lineage>
</organism>
<evidence type="ECO:0000313" key="10">
    <source>
        <dbReference type="EMBL" id="CBH25238.1"/>
    </source>
</evidence>
<feature type="transmembrane region" description="Helical" evidence="8">
    <location>
        <begin position="119"/>
        <end position="138"/>
    </location>
</feature>
<reference evidence="10 11" key="1">
    <citation type="journal article" date="2010" name="ISME J.">
        <title>Fine-scale evolution: genomic, phenotypic and ecological differentiation in two coexisting Salinibacter ruber strains.</title>
        <authorList>
            <person name="Pena A."/>
            <person name="Teeling H."/>
            <person name="Huerta-Cepas J."/>
            <person name="Santos F."/>
            <person name="Yarza P."/>
            <person name="Brito-Echeverria J."/>
            <person name="Lucio M."/>
            <person name="Schmitt-Kopplin P."/>
            <person name="Meseguer I."/>
            <person name="Schenowitz C."/>
            <person name="Dossat C."/>
            <person name="Barbe V."/>
            <person name="Dopazo J."/>
            <person name="Rossello-Mora R."/>
            <person name="Schuler M."/>
            <person name="Glockner F.O."/>
            <person name="Amann R."/>
            <person name="Gabaldon T."/>
            <person name="Anton J."/>
        </authorList>
    </citation>
    <scope>NUCLEOTIDE SEQUENCE [LARGE SCALE GENOMIC DNA]</scope>
    <source>
        <strain evidence="10 11">M8</strain>
    </source>
</reference>
<evidence type="ECO:0000256" key="7">
    <source>
        <dbReference type="SAM" id="MobiDB-lite"/>
    </source>
</evidence>
<dbReference type="SUPFAM" id="SSF81452">
    <property type="entry name" value="Cytochrome c oxidase subunit III-like"/>
    <property type="match status" value="1"/>
</dbReference>
<dbReference type="GO" id="GO:0016491">
    <property type="term" value="F:oxidoreductase activity"/>
    <property type="evidence" value="ECO:0007669"/>
    <property type="project" value="UniProtKB-KW"/>
</dbReference>
<dbReference type="GO" id="GO:0005886">
    <property type="term" value="C:plasma membrane"/>
    <property type="evidence" value="ECO:0007669"/>
    <property type="project" value="UniProtKB-SubCell"/>
</dbReference>
<evidence type="ECO:0000256" key="6">
    <source>
        <dbReference type="RuleBase" id="RU003376"/>
    </source>
</evidence>
<dbReference type="InterPro" id="IPR000298">
    <property type="entry name" value="Cyt_c_oxidase-like_su3"/>
</dbReference>
<accession>D5HB33</accession>
<feature type="transmembrane region" description="Helical" evidence="8">
    <location>
        <begin position="46"/>
        <end position="69"/>
    </location>
</feature>
<dbReference type="AlphaFoldDB" id="D5HB33"/>
<feature type="transmembrane region" description="Helical" evidence="8">
    <location>
        <begin position="89"/>
        <end position="107"/>
    </location>
</feature>